<dbReference type="Gene3D" id="3.40.50.1000">
    <property type="entry name" value="HAD superfamily/HAD-like"/>
    <property type="match status" value="1"/>
</dbReference>
<dbReference type="InterPro" id="IPR036412">
    <property type="entry name" value="HAD-like_sf"/>
</dbReference>
<comment type="caution">
    <text evidence="1">The sequence shown here is derived from an EMBL/GenBank/DDBJ whole genome shotgun (WGS) entry which is preliminary data.</text>
</comment>
<evidence type="ECO:0008006" key="3">
    <source>
        <dbReference type="Google" id="ProtNLM"/>
    </source>
</evidence>
<accession>A0A1F6W3K3</accession>
<dbReference type="STRING" id="1801756.A3C67_00185"/>
<dbReference type="Proteomes" id="UP000179275">
    <property type="component" value="Unassembled WGS sequence"/>
</dbReference>
<protein>
    <recommendedName>
        <fullName evidence="3">FCP1 homology domain-containing protein</fullName>
    </recommendedName>
</protein>
<reference evidence="1 2" key="1">
    <citation type="journal article" date="2016" name="Nat. Commun.">
        <title>Thousands of microbial genomes shed light on interconnected biogeochemical processes in an aquifer system.</title>
        <authorList>
            <person name="Anantharaman K."/>
            <person name="Brown C.T."/>
            <person name="Hug L.A."/>
            <person name="Sharon I."/>
            <person name="Castelle C.J."/>
            <person name="Probst A.J."/>
            <person name="Thomas B.C."/>
            <person name="Singh A."/>
            <person name="Wilkins M.J."/>
            <person name="Karaoz U."/>
            <person name="Brodie E.L."/>
            <person name="Williams K.H."/>
            <person name="Hubbard S.S."/>
            <person name="Banfield J.F."/>
        </authorList>
    </citation>
    <scope>NUCLEOTIDE SEQUENCE [LARGE SCALE GENOMIC DNA]</scope>
</reference>
<evidence type="ECO:0000313" key="2">
    <source>
        <dbReference type="Proteomes" id="UP000179275"/>
    </source>
</evidence>
<dbReference type="InterPro" id="IPR023214">
    <property type="entry name" value="HAD_sf"/>
</dbReference>
<name>A0A1F6W3K3_9BACT</name>
<dbReference type="SUPFAM" id="SSF56784">
    <property type="entry name" value="HAD-like"/>
    <property type="match status" value="1"/>
</dbReference>
<evidence type="ECO:0000313" key="1">
    <source>
        <dbReference type="EMBL" id="OGI76285.1"/>
    </source>
</evidence>
<gene>
    <name evidence="1" type="ORF">A3C67_00185</name>
</gene>
<proteinExistence type="predicted"/>
<dbReference type="EMBL" id="MFUG01000005">
    <property type="protein sequence ID" value="OGI76285.1"/>
    <property type="molecule type" value="Genomic_DNA"/>
</dbReference>
<sequence length="201" mass="23966">MKYIFDFDDVLFNNTSQFKPHMYEVLVDAGVPLDEARAYYEEKRKKEFSLRKFITTLFSRHDEIKNNVEETYQEIMRECSNFINTQLLEAVRRIGRENCYIVTYGDKEFQRDKIKYSGIFNLFDKNKIYPVTESKTETIKKICKENAVHEVVFIDDKMPHIKGVEEDINKKDYPNLTTIHYKDFESLMREKGVVSELKGPR</sequence>
<organism evidence="1 2">
    <name type="scientific">Candidatus Nomurabacteria bacterium RIFCSPHIGHO2_02_FULL_42_19</name>
    <dbReference type="NCBI Taxonomy" id="1801756"/>
    <lineage>
        <taxon>Bacteria</taxon>
        <taxon>Candidatus Nomuraibacteriota</taxon>
    </lineage>
</organism>
<dbReference type="AlphaFoldDB" id="A0A1F6W3K3"/>